<organism evidence="1 2">
    <name type="scientific">Dryococelus australis</name>
    <dbReference type="NCBI Taxonomy" id="614101"/>
    <lineage>
        <taxon>Eukaryota</taxon>
        <taxon>Metazoa</taxon>
        <taxon>Ecdysozoa</taxon>
        <taxon>Arthropoda</taxon>
        <taxon>Hexapoda</taxon>
        <taxon>Insecta</taxon>
        <taxon>Pterygota</taxon>
        <taxon>Neoptera</taxon>
        <taxon>Polyneoptera</taxon>
        <taxon>Phasmatodea</taxon>
        <taxon>Verophasmatodea</taxon>
        <taxon>Anareolatae</taxon>
        <taxon>Phasmatidae</taxon>
        <taxon>Eurycanthinae</taxon>
        <taxon>Dryococelus</taxon>
    </lineage>
</organism>
<dbReference type="EMBL" id="JARBHB010000001">
    <property type="protein sequence ID" value="KAJ8895352.1"/>
    <property type="molecule type" value="Genomic_DNA"/>
</dbReference>
<protein>
    <submittedName>
        <fullName evidence="1">Uncharacterized protein</fullName>
    </submittedName>
</protein>
<accession>A0ABQ9IFB4</accession>
<reference evidence="1 2" key="1">
    <citation type="submission" date="2023-02" db="EMBL/GenBank/DDBJ databases">
        <title>LHISI_Scaffold_Assembly.</title>
        <authorList>
            <person name="Stuart O.P."/>
            <person name="Cleave R."/>
            <person name="Magrath M.J.L."/>
            <person name="Mikheyev A.S."/>
        </authorList>
    </citation>
    <scope>NUCLEOTIDE SEQUENCE [LARGE SCALE GENOMIC DNA]</scope>
    <source>
        <strain evidence="1">Daus_M_001</strain>
        <tissue evidence="1">Leg muscle</tissue>
    </source>
</reference>
<gene>
    <name evidence="1" type="ORF">PR048_000684</name>
</gene>
<evidence type="ECO:0000313" key="1">
    <source>
        <dbReference type="EMBL" id="KAJ8895352.1"/>
    </source>
</evidence>
<evidence type="ECO:0000313" key="2">
    <source>
        <dbReference type="Proteomes" id="UP001159363"/>
    </source>
</evidence>
<name>A0ABQ9IFB4_9NEOP</name>
<dbReference type="Proteomes" id="UP001159363">
    <property type="component" value="Chromosome 1"/>
</dbReference>
<sequence>MTFHWQFFPAMALLGRQAANTEQPISAIYCHPPGSKHPGRAAHRRDVPLDNHSDNGFVGTALEQRPPLIACQCRGGPLSRARVTSYGRLSPPRRRSRIALIHAARVPRAGHLFLASRGVACQAHHGLLALSTSIRRCGRNIFAVFPFEGNLVECACELRSGVFPCPECLASGKTWKSLEILNFLEDVAYLELFSSLILRNEEATTRLPPRRTGFDSRRGRPWIFACGYRAGRCRFSAADFLEDLPFPPPFPALLLTSPQFTLIGSQDLAVKRRPDLSTLSSSGPSLIRAKALNWLAMFSSCSVYTHGTEAATFTFYWWGGSIQVAIVVSLIFANLELLVTSRLQAIRTSYLFRILNVLLSSSSCFSIRCEAIRGYMIAMETVTKDKITKEQKADCHLASTSVVVLRVTNVCSGEQSRNLTILHVRNISLRSPTPESTTIDKRIYVPKQTKGRIRIDQTETIETAIISVFLTRRSFESSLVLQPVDNLSGGGMCGISQKITFLLNTLSLELVTQRIKNYFRSTVTSHISEALLKFYFLDVPPPDTNKAYLSLEIHGHEMVWWFLRRGRTPLADWQREALGTGIVPDWLLRAAKGYVLAALPAAIEGEVTYGAAPEYKGGWKREILEKTRRPAASSSTIPTCENVITPPRITLGSPLWKMSSLSTTLPRPHHIGGMCGWLMNTQCLIAIAIAITEGDSSEVAYALRALLPVNGFISATPDLGSTPHPTPLATSGARLPVCRRSRGLRSRPTQCCQFSGFPSYSRLDCSPPTKANRVQPLAASLPDFRKWESCRAMPLVGEFTREFPVSPALHSGAAPFSPRFTLIGSQDLILGARSMNHELPSSLGRLKCIPTTHKRAARDSFHASCGVTCRTTFYWRKCKLASHTAQHGANTRLTLQHFMTRHWLTATQRDVGSYPTVSRRDAAELRRRVSVLMIACDPLTSPLREQDVRRDLAMITPERRRRRLNSVPCWPYTLDQILSTLYVRVLLAGRQSSVGARRLFSAQQTAAYTANYSRTRHQNSATCQPHVGTLGQSGAQPIETLCAARSSKSDRKARSLSPAKLFFEWPTSKELPRHFASDSFPQSRRLVPLFTAHKLADALSQIVAVVPRHSGIAQLSLEVARDAKLSPQRPAGGIFTSGRVPSRTFSAIQICSGKDNGDDDDSPA</sequence>
<comment type="caution">
    <text evidence="1">The sequence shown here is derived from an EMBL/GenBank/DDBJ whole genome shotgun (WGS) entry which is preliminary data.</text>
</comment>
<keyword evidence="2" id="KW-1185">Reference proteome</keyword>
<proteinExistence type="predicted"/>